<dbReference type="RefSeq" id="WP_034798103.1">
    <property type="nucleotide sequence ID" value="NZ_AWFF01000062.1"/>
</dbReference>
<protein>
    <recommendedName>
        <fullName evidence="1">Enoyl reductase (ER) domain-containing protein</fullName>
    </recommendedName>
</protein>
<dbReference type="AlphaFoldDB" id="A0A062U593"/>
<comment type="caution">
    <text evidence="2">The sequence shown here is derived from an EMBL/GenBank/DDBJ whole genome shotgun (WGS) entry which is preliminary data.</text>
</comment>
<evidence type="ECO:0000259" key="1">
    <source>
        <dbReference type="SMART" id="SM00829"/>
    </source>
</evidence>
<evidence type="ECO:0000313" key="2">
    <source>
        <dbReference type="EMBL" id="KCZ52928.1"/>
    </source>
</evidence>
<dbReference type="InterPro" id="IPR011032">
    <property type="entry name" value="GroES-like_sf"/>
</dbReference>
<dbReference type="OrthoDB" id="9788224at2"/>
<dbReference type="PATRIC" id="fig|1280946.3.peg.2850"/>
<dbReference type="Gene3D" id="3.40.50.720">
    <property type="entry name" value="NAD(P)-binding Rossmann-like Domain"/>
    <property type="match status" value="1"/>
</dbReference>
<sequence>MRAAILKEFGEPITVETVPDPVHNGGTGEVIVDVVATRVLNYMHEVLDGTRNYLLETPIVPGPGAVGRVRACGADATRLKIGDWVYCDSTVRSRDDSLVPDITLQGLSARGEGGLRLQRYFHDGAWAEQIRIPTENAIPIGAIDEVDAGAWCGLGAYLVPYGGFLSGNLQPGETVLISGATGGFGNAAVAVALAMGAGCVIATGRNRAKLDKLRERFGQRVRTVTVSGEEEIDRANMMAAAPGPVDCVFDILPPMAKAEQARAAIMTVRPYGRVILMGGINMQGGPGLELSYAWIMRNCVTIHGAWMYSAEAPPMLVKLIRSGLLSLGGDKTQIFDLDQINEAIAHAAKTGRAAEIRL</sequence>
<dbReference type="SUPFAM" id="SSF50129">
    <property type="entry name" value="GroES-like"/>
    <property type="match status" value="1"/>
</dbReference>
<dbReference type="InterPro" id="IPR051397">
    <property type="entry name" value="Zn-ADH-like_protein"/>
</dbReference>
<dbReference type="STRING" id="1280946.HY29_17870"/>
<proteinExistence type="predicted"/>
<dbReference type="EMBL" id="AWFF01000062">
    <property type="protein sequence ID" value="KCZ52928.1"/>
    <property type="molecule type" value="Genomic_DNA"/>
</dbReference>
<dbReference type="Pfam" id="PF00107">
    <property type="entry name" value="ADH_zinc_N"/>
    <property type="match status" value="1"/>
</dbReference>
<accession>A0A062U593</accession>
<dbReference type="InterPro" id="IPR013149">
    <property type="entry name" value="ADH-like_C"/>
</dbReference>
<dbReference type="GO" id="GO:0016491">
    <property type="term" value="F:oxidoreductase activity"/>
    <property type="evidence" value="ECO:0007669"/>
    <property type="project" value="InterPro"/>
</dbReference>
<dbReference type="eggNOG" id="COG0604">
    <property type="taxonomic scope" value="Bacteria"/>
</dbReference>
<dbReference type="Gene3D" id="3.90.180.10">
    <property type="entry name" value="Medium-chain alcohol dehydrogenases, catalytic domain"/>
    <property type="match status" value="1"/>
</dbReference>
<dbReference type="SUPFAM" id="SSF51735">
    <property type="entry name" value="NAD(P)-binding Rossmann-fold domains"/>
    <property type="match status" value="1"/>
</dbReference>
<organism evidence="2 3">
    <name type="scientific">Hyphomonas beringensis</name>
    <dbReference type="NCBI Taxonomy" id="1280946"/>
    <lineage>
        <taxon>Bacteria</taxon>
        <taxon>Pseudomonadati</taxon>
        <taxon>Pseudomonadota</taxon>
        <taxon>Alphaproteobacteria</taxon>
        <taxon>Hyphomonadales</taxon>
        <taxon>Hyphomonadaceae</taxon>
        <taxon>Hyphomonas</taxon>
    </lineage>
</organism>
<feature type="domain" description="Enoyl reductase (ER)" evidence="1">
    <location>
        <begin position="10"/>
        <end position="352"/>
    </location>
</feature>
<reference evidence="2 3" key="1">
    <citation type="journal article" date="2014" name="Antonie Van Leeuwenhoek">
        <title>Hyphomonas beringensis sp. nov. and Hyphomonas chukchiensis sp. nov., isolated from surface seawater of the Bering Sea and Chukchi Sea.</title>
        <authorList>
            <person name="Li C."/>
            <person name="Lai Q."/>
            <person name="Li G."/>
            <person name="Dong C."/>
            <person name="Wang J."/>
            <person name="Liao Y."/>
            <person name="Shao Z."/>
        </authorList>
    </citation>
    <scope>NUCLEOTIDE SEQUENCE [LARGE SCALE GENOMIC DNA]</scope>
    <source>
        <strain evidence="2 3">25B14_1</strain>
    </source>
</reference>
<dbReference type="Pfam" id="PF08240">
    <property type="entry name" value="ADH_N"/>
    <property type="match status" value="1"/>
</dbReference>
<dbReference type="PANTHER" id="PTHR43677:SF4">
    <property type="entry name" value="QUINONE OXIDOREDUCTASE-LIKE PROTEIN 2"/>
    <property type="match status" value="1"/>
</dbReference>
<dbReference type="InterPro" id="IPR013154">
    <property type="entry name" value="ADH-like_N"/>
</dbReference>
<evidence type="ECO:0000313" key="3">
    <source>
        <dbReference type="Proteomes" id="UP000027037"/>
    </source>
</evidence>
<dbReference type="SMART" id="SM00829">
    <property type="entry name" value="PKS_ER"/>
    <property type="match status" value="1"/>
</dbReference>
<dbReference type="Proteomes" id="UP000027037">
    <property type="component" value="Unassembled WGS sequence"/>
</dbReference>
<name>A0A062U593_9PROT</name>
<dbReference type="CDD" id="cd05188">
    <property type="entry name" value="MDR"/>
    <property type="match status" value="1"/>
</dbReference>
<dbReference type="InterPro" id="IPR036291">
    <property type="entry name" value="NAD(P)-bd_dom_sf"/>
</dbReference>
<gene>
    <name evidence="2" type="ORF">HY29_17870</name>
</gene>
<dbReference type="PANTHER" id="PTHR43677">
    <property type="entry name" value="SHORT-CHAIN DEHYDROGENASE/REDUCTASE"/>
    <property type="match status" value="1"/>
</dbReference>
<keyword evidence="3" id="KW-1185">Reference proteome</keyword>
<dbReference type="InterPro" id="IPR020843">
    <property type="entry name" value="ER"/>
</dbReference>